<feature type="region of interest" description="Disordered" evidence="1">
    <location>
        <begin position="123"/>
        <end position="145"/>
    </location>
</feature>
<accession>U5EN92</accession>
<reference evidence="3" key="1">
    <citation type="journal article" date="2014" name="Insect Biochem. Mol. Biol.">
        <title>An insight into the sialome of the frog biting fly, Corethrella appendiculata.</title>
        <authorList>
            <person name="Ribeiro J.M.C."/>
            <person name="Chagas A.C."/>
            <person name="Pham V.M."/>
            <person name="Lounibos L.P."/>
            <person name="Calvo E."/>
        </authorList>
    </citation>
    <scope>NUCLEOTIDE SEQUENCE</scope>
    <source>
        <tissue evidence="3">Salivary glands</tissue>
    </source>
</reference>
<evidence type="ECO:0000256" key="2">
    <source>
        <dbReference type="SAM" id="SignalP"/>
    </source>
</evidence>
<proteinExistence type="evidence at transcript level"/>
<dbReference type="EMBL" id="GANO01004210">
    <property type="protein sequence ID" value="JAB55661.1"/>
    <property type="molecule type" value="mRNA"/>
</dbReference>
<evidence type="ECO:0000313" key="3">
    <source>
        <dbReference type="EMBL" id="JAB55661.1"/>
    </source>
</evidence>
<dbReference type="AlphaFoldDB" id="U5EN92"/>
<feature type="chain" id="PRO_5004660051" evidence="2">
    <location>
        <begin position="21"/>
        <end position="356"/>
    </location>
</feature>
<feature type="compositionally biased region" description="Polar residues" evidence="1">
    <location>
        <begin position="129"/>
        <end position="143"/>
    </location>
</feature>
<feature type="signal peptide" evidence="2">
    <location>
        <begin position="1"/>
        <end position="20"/>
    </location>
</feature>
<protein>
    <submittedName>
        <fullName evidence="3">Putative phenoloxidase inhibitor protein</fullName>
    </submittedName>
</protein>
<organism evidence="3">
    <name type="scientific">Corethrella appendiculata</name>
    <dbReference type="NCBI Taxonomy" id="1370023"/>
    <lineage>
        <taxon>Eukaryota</taxon>
        <taxon>Metazoa</taxon>
        <taxon>Ecdysozoa</taxon>
        <taxon>Arthropoda</taxon>
        <taxon>Hexapoda</taxon>
        <taxon>Insecta</taxon>
        <taxon>Pterygota</taxon>
        <taxon>Neoptera</taxon>
        <taxon>Endopterygota</taxon>
        <taxon>Diptera</taxon>
        <taxon>Nematocera</taxon>
        <taxon>Culicoidea</taxon>
        <taxon>Chaoboridae</taxon>
        <taxon>Corethrella</taxon>
    </lineage>
</organism>
<name>U5EN92_9DIPT</name>
<evidence type="ECO:0000256" key="1">
    <source>
        <dbReference type="SAM" id="MobiDB-lite"/>
    </source>
</evidence>
<keyword evidence="2" id="KW-0732">Signal</keyword>
<sequence>MLKSLSVIVILCSLIQTISSQKCAQNGEYCLTSNECCSKSCLSFSYKCVAVQSAVDLSSHTNVNTIDLESRFGDDGAGTGTVQNRNCAKKGEYCLTHTDCCSRSCLSFSYKCVDIAQPPQSRPVAVPQQYPQTNVNTRPTTASPAIFRPLTIPPAVKTTTESDLSSRFDDNQGHHRVGNTQSKTCAKNGEYCVTNTDCCSGDCLNFSYKCVQTQPPQLNFNAPGSSTIDLESRFGEDKNCAQNGEYCQSSADCCSKSCLSFSYKCVPTSNPPQLVSSGNNQNNNHQLVSRFGNNACNSIGERCRTHSQCCSHMCLSSQCRSANYFGGNQDRYLYPSITSGPRGQINLYATDNRRRF</sequence>